<evidence type="ECO:0000256" key="1">
    <source>
        <dbReference type="SAM" id="MobiDB-lite"/>
    </source>
</evidence>
<feature type="region of interest" description="Disordered" evidence="1">
    <location>
        <begin position="1"/>
        <end position="68"/>
    </location>
</feature>
<feature type="compositionally biased region" description="Polar residues" evidence="1">
    <location>
        <begin position="1"/>
        <end position="17"/>
    </location>
</feature>
<dbReference type="Proteomes" id="UP000612746">
    <property type="component" value="Unassembled WGS sequence"/>
</dbReference>
<dbReference type="EMBL" id="JAEPRA010000005">
    <property type="protein sequence ID" value="KAG2185684.1"/>
    <property type="molecule type" value="Genomic_DNA"/>
</dbReference>
<gene>
    <name evidence="2" type="ORF">INT44_002477</name>
</gene>
<evidence type="ECO:0000313" key="3">
    <source>
        <dbReference type="Proteomes" id="UP000612746"/>
    </source>
</evidence>
<dbReference type="AlphaFoldDB" id="A0A8H7Q3B3"/>
<proteinExistence type="predicted"/>
<reference evidence="2" key="1">
    <citation type="submission" date="2020-12" db="EMBL/GenBank/DDBJ databases">
        <title>Metabolic potential, ecology and presence of endohyphal bacteria is reflected in genomic diversity of Mucoromycotina.</title>
        <authorList>
            <person name="Muszewska A."/>
            <person name="Okrasinska A."/>
            <person name="Steczkiewicz K."/>
            <person name="Drgas O."/>
            <person name="Orlowska M."/>
            <person name="Perlinska-Lenart U."/>
            <person name="Aleksandrzak-Piekarczyk T."/>
            <person name="Szatraj K."/>
            <person name="Zielenkiewicz U."/>
            <person name="Pilsyk S."/>
            <person name="Malc E."/>
            <person name="Mieczkowski P."/>
            <person name="Kruszewska J.S."/>
            <person name="Biernat P."/>
            <person name="Pawlowska J."/>
        </authorList>
    </citation>
    <scope>NUCLEOTIDE SEQUENCE</scope>
    <source>
        <strain evidence="2">WA0000051536</strain>
    </source>
</reference>
<comment type="caution">
    <text evidence="2">The sequence shown here is derived from an EMBL/GenBank/DDBJ whole genome shotgun (WGS) entry which is preliminary data.</text>
</comment>
<accession>A0A8H7Q3B3</accession>
<evidence type="ECO:0000313" key="2">
    <source>
        <dbReference type="EMBL" id="KAG2185684.1"/>
    </source>
</evidence>
<protein>
    <submittedName>
        <fullName evidence="2">Uncharacterized protein</fullName>
    </submittedName>
</protein>
<feature type="compositionally biased region" description="Polar residues" evidence="1">
    <location>
        <begin position="27"/>
        <end position="68"/>
    </location>
</feature>
<keyword evidence="3" id="KW-1185">Reference proteome</keyword>
<sequence>MKPSKNQSRSSAVTPGTGTLPPKTAGNVKTNVNKGSSCYGNKTNEGNKPNPPSTSGNASSNAGKQKKS</sequence>
<organism evidence="2 3">
    <name type="scientific">Umbelopsis vinacea</name>
    <dbReference type="NCBI Taxonomy" id="44442"/>
    <lineage>
        <taxon>Eukaryota</taxon>
        <taxon>Fungi</taxon>
        <taxon>Fungi incertae sedis</taxon>
        <taxon>Mucoromycota</taxon>
        <taxon>Mucoromycotina</taxon>
        <taxon>Umbelopsidomycetes</taxon>
        <taxon>Umbelopsidales</taxon>
        <taxon>Umbelopsidaceae</taxon>
        <taxon>Umbelopsis</taxon>
    </lineage>
</organism>
<name>A0A8H7Q3B3_9FUNG</name>